<dbReference type="AlphaFoldDB" id="A0A0C3EMT8"/>
<keyword evidence="1" id="KW-0472">Membrane</keyword>
<dbReference type="EMBL" id="KN833070">
    <property type="protein sequence ID" value="KIM73910.1"/>
    <property type="molecule type" value="Genomic_DNA"/>
</dbReference>
<keyword evidence="1" id="KW-1133">Transmembrane helix</keyword>
<organism evidence="2 3">
    <name type="scientific">Piloderma croceum (strain F 1598)</name>
    <dbReference type="NCBI Taxonomy" id="765440"/>
    <lineage>
        <taxon>Eukaryota</taxon>
        <taxon>Fungi</taxon>
        <taxon>Dikarya</taxon>
        <taxon>Basidiomycota</taxon>
        <taxon>Agaricomycotina</taxon>
        <taxon>Agaricomycetes</taxon>
        <taxon>Agaricomycetidae</taxon>
        <taxon>Atheliales</taxon>
        <taxon>Atheliaceae</taxon>
        <taxon>Piloderma</taxon>
    </lineage>
</organism>
<protein>
    <submittedName>
        <fullName evidence="2">Uncharacterized protein</fullName>
    </submittedName>
</protein>
<feature type="transmembrane region" description="Helical" evidence="1">
    <location>
        <begin position="76"/>
        <end position="97"/>
    </location>
</feature>
<sequence>MSPHTSSVCSQNKMCSSLCRTTSASPASTTIAPLRLTRLAKSSSSSNFPANVVGTTARLLFDFVGDSVLVLCEWRITMLILNFCTLFGIVSLLSSCYRQRRSCHIHHLPWPTYQFCT</sequence>
<gene>
    <name evidence="2" type="ORF">PILCRDRAFT_715986</name>
</gene>
<reference evidence="2 3" key="1">
    <citation type="submission" date="2014-04" db="EMBL/GenBank/DDBJ databases">
        <authorList>
            <consortium name="DOE Joint Genome Institute"/>
            <person name="Kuo A."/>
            <person name="Tarkka M."/>
            <person name="Buscot F."/>
            <person name="Kohler A."/>
            <person name="Nagy L.G."/>
            <person name="Floudas D."/>
            <person name="Copeland A."/>
            <person name="Barry K.W."/>
            <person name="Cichocki N."/>
            <person name="Veneault-Fourrey C."/>
            <person name="LaButti K."/>
            <person name="Lindquist E.A."/>
            <person name="Lipzen A."/>
            <person name="Lundell T."/>
            <person name="Morin E."/>
            <person name="Murat C."/>
            <person name="Sun H."/>
            <person name="Tunlid A."/>
            <person name="Henrissat B."/>
            <person name="Grigoriev I.V."/>
            <person name="Hibbett D.S."/>
            <person name="Martin F."/>
            <person name="Nordberg H.P."/>
            <person name="Cantor M.N."/>
            <person name="Hua S.X."/>
        </authorList>
    </citation>
    <scope>NUCLEOTIDE SEQUENCE [LARGE SCALE GENOMIC DNA]</scope>
    <source>
        <strain evidence="2 3">F 1598</strain>
    </source>
</reference>
<name>A0A0C3EMT8_PILCF</name>
<dbReference type="InParanoid" id="A0A0C3EMT8"/>
<keyword evidence="3" id="KW-1185">Reference proteome</keyword>
<proteinExistence type="predicted"/>
<evidence type="ECO:0000313" key="3">
    <source>
        <dbReference type="Proteomes" id="UP000054166"/>
    </source>
</evidence>
<reference evidence="3" key="2">
    <citation type="submission" date="2015-01" db="EMBL/GenBank/DDBJ databases">
        <title>Evolutionary Origins and Diversification of the Mycorrhizal Mutualists.</title>
        <authorList>
            <consortium name="DOE Joint Genome Institute"/>
            <consortium name="Mycorrhizal Genomics Consortium"/>
            <person name="Kohler A."/>
            <person name="Kuo A."/>
            <person name="Nagy L.G."/>
            <person name="Floudas D."/>
            <person name="Copeland A."/>
            <person name="Barry K.W."/>
            <person name="Cichocki N."/>
            <person name="Veneault-Fourrey C."/>
            <person name="LaButti K."/>
            <person name="Lindquist E.A."/>
            <person name="Lipzen A."/>
            <person name="Lundell T."/>
            <person name="Morin E."/>
            <person name="Murat C."/>
            <person name="Riley R."/>
            <person name="Ohm R."/>
            <person name="Sun H."/>
            <person name="Tunlid A."/>
            <person name="Henrissat B."/>
            <person name="Grigoriev I.V."/>
            <person name="Hibbett D.S."/>
            <person name="Martin F."/>
        </authorList>
    </citation>
    <scope>NUCLEOTIDE SEQUENCE [LARGE SCALE GENOMIC DNA]</scope>
    <source>
        <strain evidence="3">F 1598</strain>
    </source>
</reference>
<evidence type="ECO:0000313" key="2">
    <source>
        <dbReference type="EMBL" id="KIM73910.1"/>
    </source>
</evidence>
<dbReference type="HOGENOM" id="CLU_2085695_0_0_1"/>
<evidence type="ECO:0000256" key="1">
    <source>
        <dbReference type="SAM" id="Phobius"/>
    </source>
</evidence>
<dbReference type="Proteomes" id="UP000054166">
    <property type="component" value="Unassembled WGS sequence"/>
</dbReference>
<accession>A0A0C3EMT8</accession>
<keyword evidence="1" id="KW-0812">Transmembrane</keyword>